<evidence type="ECO:0000313" key="1">
    <source>
        <dbReference type="EMBL" id="GGF92470.1"/>
    </source>
</evidence>
<protein>
    <recommendedName>
        <fullName evidence="3">N-acetyltransferase domain-containing protein</fullName>
    </recommendedName>
</protein>
<evidence type="ECO:0000313" key="2">
    <source>
        <dbReference type="Proteomes" id="UP000608420"/>
    </source>
</evidence>
<keyword evidence="2" id="KW-1185">Reference proteome</keyword>
<reference evidence="2" key="1">
    <citation type="journal article" date="2019" name="Int. J. Syst. Evol. Microbiol.">
        <title>The Global Catalogue of Microorganisms (GCM) 10K type strain sequencing project: providing services to taxonomists for standard genome sequencing and annotation.</title>
        <authorList>
            <consortium name="The Broad Institute Genomics Platform"/>
            <consortium name="The Broad Institute Genome Sequencing Center for Infectious Disease"/>
            <person name="Wu L."/>
            <person name="Ma J."/>
        </authorList>
    </citation>
    <scope>NUCLEOTIDE SEQUENCE [LARGE SCALE GENOMIC DNA]</scope>
    <source>
        <strain evidence="2">CGMCC 1.15420</strain>
    </source>
</reference>
<dbReference type="EMBL" id="BMIW01000006">
    <property type="protein sequence ID" value="GGF92470.1"/>
    <property type="molecule type" value="Genomic_DNA"/>
</dbReference>
<organism evidence="1 2">
    <name type="scientific">Paenibacillus aceti</name>
    <dbReference type="NCBI Taxonomy" id="1820010"/>
    <lineage>
        <taxon>Bacteria</taxon>
        <taxon>Bacillati</taxon>
        <taxon>Bacillota</taxon>
        <taxon>Bacilli</taxon>
        <taxon>Bacillales</taxon>
        <taxon>Paenibacillaceae</taxon>
        <taxon>Paenibacillus</taxon>
    </lineage>
</organism>
<accession>A0ABQ1VT97</accession>
<dbReference type="RefSeq" id="WP_120460637.1">
    <property type="nucleotide sequence ID" value="NZ_BMIW01000006.1"/>
</dbReference>
<comment type="caution">
    <text evidence="1">The sequence shown here is derived from an EMBL/GenBank/DDBJ whole genome shotgun (WGS) entry which is preliminary data.</text>
</comment>
<dbReference type="InterPro" id="IPR016181">
    <property type="entry name" value="Acyl_CoA_acyltransferase"/>
</dbReference>
<proteinExistence type="predicted"/>
<name>A0ABQ1VT97_9BACL</name>
<dbReference type="CDD" id="cd04301">
    <property type="entry name" value="NAT_SF"/>
    <property type="match status" value="1"/>
</dbReference>
<evidence type="ECO:0008006" key="3">
    <source>
        <dbReference type="Google" id="ProtNLM"/>
    </source>
</evidence>
<dbReference type="Proteomes" id="UP000608420">
    <property type="component" value="Unassembled WGS sequence"/>
</dbReference>
<gene>
    <name evidence="1" type="ORF">GCM10010913_12570</name>
</gene>
<dbReference type="Gene3D" id="3.40.630.30">
    <property type="match status" value="1"/>
</dbReference>
<sequence length="173" mass="19105">MNWITLKPDNDLDWKRVQSDLMAFIRKYGGKRAYSNIYQKLLKLNHRDLSKAGTSFELVTVQTEDGPRIAACSGVTGYGQGMCIIVVHPLYRGLGLGTTLLRHQLAAHGSLTCRIALGDLHSLRMGFRAGLCGRRLIKFRDGKLGLLLQDSWQGLASTAGKQHSAAANLAQRR</sequence>
<dbReference type="SUPFAM" id="SSF55729">
    <property type="entry name" value="Acyl-CoA N-acyltransferases (Nat)"/>
    <property type="match status" value="1"/>
</dbReference>